<dbReference type="PANTHER" id="PTHR34956:SF1">
    <property type="entry name" value="DUF4005 DOMAIN-CONTAINING PROTEIN"/>
    <property type="match status" value="1"/>
</dbReference>
<reference evidence="2 3" key="1">
    <citation type="submission" date="2024-01" db="EMBL/GenBank/DDBJ databases">
        <title>Genome assemblies of Stephania.</title>
        <authorList>
            <person name="Yang L."/>
        </authorList>
    </citation>
    <scope>NUCLEOTIDE SEQUENCE [LARGE SCALE GENOMIC DNA]</scope>
    <source>
        <strain evidence="2">YNDBR</strain>
        <tissue evidence="2">Leaf</tissue>
    </source>
</reference>
<evidence type="ECO:0000313" key="3">
    <source>
        <dbReference type="Proteomes" id="UP001420932"/>
    </source>
</evidence>
<feature type="compositionally biased region" description="Basic residues" evidence="1">
    <location>
        <begin position="122"/>
        <end position="135"/>
    </location>
</feature>
<sequence>MNLEARLSFDEEDVFYSDLRRRILILTSDDDDDEEQGTLLTKPRTDVVHVSGGVGGGFGYWRHDHHPCVLNNPVLFVEMDVGRLKSAGTGVFIPQIRTSSSVAAAAQSAPIRKDNSSTGGRMKCRSRPASQKRRS</sequence>
<comment type="caution">
    <text evidence="2">The sequence shown here is derived from an EMBL/GenBank/DDBJ whole genome shotgun (WGS) entry which is preliminary data.</text>
</comment>
<organism evidence="2 3">
    <name type="scientific">Stephania yunnanensis</name>
    <dbReference type="NCBI Taxonomy" id="152371"/>
    <lineage>
        <taxon>Eukaryota</taxon>
        <taxon>Viridiplantae</taxon>
        <taxon>Streptophyta</taxon>
        <taxon>Embryophyta</taxon>
        <taxon>Tracheophyta</taxon>
        <taxon>Spermatophyta</taxon>
        <taxon>Magnoliopsida</taxon>
        <taxon>Ranunculales</taxon>
        <taxon>Menispermaceae</taxon>
        <taxon>Menispermoideae</taxon>
        <taxon>Cissampelideae</taxon>
        <taxon>Stephania</taxon>
    </lineage>
</organism>
<protein>
    <submittedName>
        <fullName evidence="2">Uncharacterized protein</fullName>
    </submittedName>
</protein>
<accession>A0AAP0NPW1</accession>
<evidence type="ECO:0000313" key="2">
    <source>
        <dbReference type="EMBL" id="KAK9114803.1"/>
    </source>
</evidence>
<evidence type="ECO:0000256" key="1">
    <source>
        <dbReference type="SAM" id="MobiDB-lite"/>
    </source>
</evidence>
<gene>
    <name evidence="2" type="ORF">Syun_021600</name>
</gene>
<dbReference type="EMBL" id="JBBNAF010000009">
    <property type="protein sequence ID" value="KAK9114803.1"/>
    <property type="molecule type" value="Genomic_DNA"/>
</dbReference>
<dbReference type="AlphaFoldDB" id="A0AAP0NPW1"/>
<dbReference type="Proteomes" id="UP001420932">
    <property type="component" value="Unassembled WGS sequence"/>
</dbReference>
<dbReference type="PANTHER" id="PTHR34956">
    <property type="entry name" value="OS05G0397300 PROTEIN"/>
    <property type="match status" value="1"/>
</dbReference>
<name>A0AAP0NPW1_9MAGN</name>
<feature type="region of interest" description="Disordered" evidence="1">
    <location>
        <begin position="103"/>
        <end position="135"/>
    </location>
</feature>
<keyword evidence="3" id="KW-1185">Reference proteome</keyword>
<proteinExistence type="predicted"/>